<dbReference type="SUPFAM" id="SSF51735">
    <property type="entry name" value="NAD(P)-binding Rossmann-fold domains"/>
    <property type="match status" value="1"/>
</dbReference>
<feature type="transmembrane region" description="Helical" evidence="12">
    <location>
        <begin position="91"/>
        <end position="112"/>
    </location>
</feature>
<dbReference type="AlphaFoldDB" id="A0A6J4I4G1"/>
<dbReference type="InterPro" id="IPR006153">
    <property type="entry name" value="Cation/H_exchanger_TM"/>
</dbReference>
<dbReference type="InterPro" id="IPR003148">
    <property type="entry name" value="RCK_N"/>
</dbReference>
<protein>
    <submittedName>
        <fullName evidence="14">Inner membrane protein, KefB/KefC family</fullName>
    </submittedName>
</protein>
<evidence type="ECO:0000256" key="10">
    <source>
        <dbReference type="ARBA" id="ARBA00023136"/>
    </source>
</evidence>
<dbReference type="GO" id="GO:0005886">
    <property type="term" value="C:plasma membrane"/>
    <property type="evidence" value="ECO:0007669"/>
    <property type="project" value="TreeGrafter"/>
</dbReference>
<dbReference type="InterPro" id="IPR004771">
    <property type="entry name" value="K/H_exchanger"/>
</dbReference>
<evidence type="ECO:0000256" key="4">
    <source>
        <dbReference type="ARBA" id="ARBA00022449"/>
    </source>
</evidence>
<dbReference type="GO" id="GO:0015297">
    <property type="term" value="F:antiporter activity"/>
    <property type="evidence" value="ECO:0007669"/>
    <property type="project" value="UniProtKB-KW"/>
</dbReference>
<comment type="similarity">
    <text evidence="2">Belongs to the monovalent cation:proton antiporter 2 (CPA2) transporter (TC 2.A.37) family.</text>
</comment>
<keyword evidence="5" id="KW-0633">Potassium transport</keyword>
<dbReference type="NCBIfam" id="TIGR00932">
    <property type="entry name" value="2a37"/>
    <property type="match status" value="1"/>
</dbReference>
<feature type="domain" description="RCK N-terminal" evidence="13">
    <location>
        <begin position="403"/>
        <end position="521"/>
    </location>
</feature>
<dbReference type="Gene3D" id="3.40.50.720">
    <property type="entry name" value="NAD(P)-binding Rossmann-like Domain"/>
    <property type="match status" value="1"/>
</dbReference>
<evidence type="ECO:0000256" key="9">
    <source>
        <dbReference type="ARBA" id="ARBA00023065"/>
    </source>
</evidence>
<accession>A0A6J4I4G1</accession>
<feature type="transmembrane region" description="Helical" evidence="12">
    <location>
        <begin position="229"/>
        <end position="256"/>
    </location>
</feature>
<proteinExistence type="inferred from homology"/>
<evidence type="ECO:0000256" key="6">
    <source>
        <dbReference type="ARBA" id="ARBA00022692"/>
    </source>
</evidence>
<dbReference type="PROSITE" id="PS51201">
    <property type="entry name" value="RCK_N"/>
    <property type="match status" value="1"/>
</dbReference>
<evidence type="ECO:0000313" key="14">
    <source>
        <dbReference type="EMBL" id="CAA9240901.1"/>
    </source>
</evidence>
<dbReference type="InterPro" id="IPR036291">
    <property type="entry name" value="NAD(P)-bd_dom_sf"/>
</dbReference>
<organism evidence="14">
    <name type="scientific">uncultured Acetobacteraceae bacterium</name>
    <dbReference type="NCBI Taxonomy" id="169975"/>
    <lineage>
        <taxon>Bacteria</taxon>
        <taxon>Pseudomonadati</taxon>
        <taxon>Pseudomonadota</taxon>
        <taxon>Alphaproteobacteria</taxon>
        <taxon>Acetobacterales</taxon>
        <taxon>Acetobacteraceae</taxon>
        <taxon>environmental samples</taxon>
    </lineage>
</organism>
<evidence type="ECO:0000256" key="12">
    <source>
        <dbReference type="SAM" id="Phobius"/>
    </source>
</evidence>
<feature type="region of interest" description="Disordered" evidence="11">
    <location>
        <begin position="576"/>
        <end position="597"/>
    </location>
</feature>
<dbReference type="InterPro" id="IPR038770">
    <property type="entry name" value="Na+/solute_symporter_sf"/>
</dbReference>
<evidence type="ECO:0000256" key="5">
    <source>
        <dbReference type="ARBA" id="ARBA00022538"/>
    </source>
</evidence>
<dbReference type="GO" id="GO:0006813">
    <property type="term" value="P:potassium ion transport"/>
    <property type="evidence" value="ECO:0007669"/>
    <property type="project" value="UniProtKB-KW"/>
</dbReference>
<dbReference type="Pfam" id="PF02254">
    <property type="entry name" value="TrkA_N"/>
    <property type="match status" value="1"/>
</dbReference>
<dbReference type="GO" id="GO:0008324">
    <property type="term" value="F:monoatomic cation transmembrane transporter activity"/>
    <property type="evidence" value="ECO:0007669"/>
    <property type="project" value="InterPro"/>
</dbReference>
<sequence length="597" mass="62839">MSTPHDAVTPLIEPIVFLAAAVVAVPLAKRLGLGSVLGYLAAGIAVGPFALGLLGEAERVRGVAELGVVLLLFVIGLELNLSRLWEMRRSIFGLGTAQVLVSGAVITMYPYFVAGRELSASIVAGLGLALSSTALAMQLLEERGELEAPHGRTAFAVLLLQDLAIVPLLALVAFLSPQAQAGTESPWLGVLAVLGAVGAVVVAGRYLLNPVFRVLARFGTTETMTAAALLVVLGAAALMALAGLSMAMGAFLAGVLLAESNYRHELEADIEPFRGLLLGLFFVSVGMSVDIGLVLSNWAALLVAVSVLVVIKASALYGLARLFGHDHDTALRTGLTLAQGGEFGFVLYSAAAAAGVMAPDHANLLVAIVTLSMALTPLTVRLGQTLLCGDRRPEPEEDFSDARGSVLVIGFGRFGQLASQVFLARGLRLTIIDNDVEMIEAAARFGSRVYYGDGTRLDVLRSAGAGRVRLIAVCIDGVAATNKVVDVVREAFPDTPCFARSYDRRHSLDLIRRGVTAEVRETLGSALSFGREVLVGLGATREEAGRLVADVERRDRERLEMQIEGGLYAGLEQLRVRPEPLTPPAPRRVEGAPAGGD</sequence>
<dbReference type="FunFam" id="3.40.50.720:FF:000036">
    <property type="entry name" value="Glutathione-regulated potassium-efflux system protein KefB"/>
    <property type="match status" value="1"/>
</dbReference>
<evidence type="ECO:0000256" key="11">
    <source>
        <dbReference type="SAM" id="MobiDB-lite"/>
    </source>
</evidence>
<feature type="transmembrane region" description="Helical" evidence="12">
    <location>
        <begin position="12"/>
        <end position="29"/>
    </location>
</feature>
<gene>
    <name evidence="14" type="ORF">AVDCRST_MAG04-1612</name>
</gene>
<feature type="transmembrane region" description="Helical" evidence="12">
    <location>
        <begin position="187"/>
        <end position="208"/>
    </location>
</feature>
<evidence type="ECO:0000256" key="3">
    <source>
        <dbReference type="ARBA" id="ARBA00022448"/>
    </source>
</evidence>
<feature type="transmembrane region" description="Helical" evidence="12">
    <location>
        <begin position="276"/>
        <end position="295"/>
    </location>
</feature>
<feature type="transmembrane region" description="Helical" evidence="12">
    <location>
        <begin position="60"/>
        <end position="79"/>
    </location>
</feature>
<dbReference type="GO" id="GO:1902600">
    <property type="term" value="P:proton transmembrane transport"/>
    <property type="evidence" value="ECO:0007669"/>
    <property type="project" value="InterPro"/>
</dbReference>
<keyword evidence="8 12" id="KW-1133">Transmembrane helix</keyword>
<keyword evidence="4" id="KW-0050">Antiport</keyword>
<evidence type="ECO:0000259" key="13">
    <source>
        <dbReference type="PROSITE" id="PS51201"/>
    </source>
</evidence>
<evidence type="ECO:0000256" key="2">
    <source>
        <dbReference type="ARBA" id="ARBA00005551"/>
    </source>
</evidence>
<comment type="subcellular location">
    <subcellularLocation>
        <location evidence="1">Endomembrane system</location>
        <topology evidence="1">Multi-pass membrane protein</topology>
    </subcellularLocation>
</comment>
<evidence type="ECO:0000256" key="7">
    <source>
        <dbReference type="ARBA" id="ARBA00022958"/>
    </source>
</evidence>
<dbReference type="Pfam" id="PF00999">
    <property type="entry name" value="Na_H_Exchanger"/>
    <property type="match status" value="1"/>
</dbReference>
<dbReference type="EMBL" id="CADCTL010000113">
    <property type="protein sequence ID" value="CAA9240901.1"/>
    <property type="molecule type" value="Genomic_DNA"/>
</dbReference>
<dbReference type="Gene3D" id="1.20.1530.20">
    <property type="match status" value="1"/>
</dbReference>
<name>A0A6J4I4G1_9PROT</name>
<dbReference type="PANTHER" id="PTHR46157">
    <property type="entry name" value="K(+) EFFLUX ANTIPORTER 3, CHLOROPLASTIC"/>
    <property type="match status" value="1"/>
</dbReference>
<evidence type="ECO:0000256" key="1">
    <source>
        <dbReference type="ARBA" id="ARBA00004127"/>
    </source>
</evidence>
<evidence type="ECO:0000256" key="8">
    <source>
        <dbReference type="ARBA" id="ARBA00022989"/>
    </source>
</evidence>
<keyword evidence="10 12" id="KW-0472">Membrane</keyword>
<feature type="transmembrane region" description="Helical" evidence="12">
    <location>
        <begin position="364"/>
        <end position="383"/>
    </location>
</feature>
<keyword evidence="3" id="KW-0813">Transport</keyword>
<keyword evidence="9" id="KW-0406">Ion transport</keyword>
<feature type="transmembrane region" description="Helical" evidence="12">
    <location>
        <begin position="340"/>
        <end position="357"/>
    </location>
</feature>
<feature type="transmembrane region" description="Helical" evidence="12">
    <location>
        <begin position="152"/>
        <end position="175"/>
    </location>
</feature>
<dbReference type="PANTHER" id="PTHR46157:SF8">
    <property type="entry name" value="GLUTATHIONE-REGULATED POTASSIUM-EFFLUX SYSTEM PROTEIN"/>
    <property type="match status" value="1"/>
</dbReference>
<dbReference type="GO" id="GO:0012505">
    <property type="term" value="C:endomembrane system"/>
    <property type="evidence" value="ECO:0007669"/>
    <property type="project" value="UniProtKB-SubCell"/>
</dbReference>
<keyword evidence="7" id="KW-0630">Potassium</keyword>
<feature type="transmembrane region" description="Helical" evidence="12">
    <location>
        <begin position="118"/>
        <end position="140"/>
    </location>
</feature>
<feature type="transmembrane region" description="Helical" evidence="12">
    <location>
        <begin position="36"/>
        <end position="54"/>
    </location>
</feature>
<keyword evidence="6 12" id="KW-0812">Transmembrane</keyword>
<feature type="transmembrane region" description="Helical" evidence="12">
    <location>
        <begin position="300"/>
        <end position="320"/>
    </location>
</feature>
<reference evidence="14" key="1">
    <citation type="submission" date="2020-02" db="EMBL/GenBank/DDBJ databases">
        <authorList>
            <person name="Meier V. D."/>
        </authorList>
    </citation>
    <scope>NUCLEOTIDE SEQUENCE</scope>
    <source>
        <strain evidence="14">AVDCRST_MAG04</strain>
    </source>
</reference>